<dbReference type="PANTHER" id="PTHR12763">
    <property type="match status" value="1"/>
</dbReference>
<dbReference type="Proteomes" id="UP000245207">
    <property type="component" value="Unassembled WGS sequence"/>
</dbReference>
<comment type="subcellular location">
    <subcellularLocation>
        <location evidence="1">Mitochondrion inner membrane</location>
    </subcellularLocation>
</comment>
<keyword evidence="4" id="KW-1133">Transmembrane helix</keyword>
<evidence type="ECO:0000256" key="1">
    <source>
        <dbReference type="ARBA" id="ARBA00004273"/>
    </source>
</evidence>
<proteinExistence type="predicted"/>
<keyword evidence="6" id="KW-0472">Membrane</keyword>
<evidence type="ECO:0000313" key="8">
    <source>
        <dbReference type="Proteomes" id="UP000245207"/>
    </source>
</evidence>
<sequence length="207" mass="23332">MYKKFVHYSGVDVYTPLAGGVTDLTVHSMVEPRYPFNGRLWNDDTCCQKDEAFIFRFMLQNGWVYGNGLKLATFDRKTPIGINYPKKPEKALNQSYISNDSGRTNGSTMDMIVEKLMKFGNVDDVKEKSNDGIEKRLVWTLFLASDSFDREGAVAEKVREAHSKVTVANHPDAASSHYLPTKINETKDVMLGKSKNTGYAFVVLIDL</sequence>
<keyword evidence="3" id="KW-0999">Mitochondrion inner membrane</keyword>
<dbReference type="SUPFAM" id="SSF46565">
    <property type="entry name" value="Chaperone J-domain"/>
    <property type="match status" value="1"/>
</dbReference>
<keyword evidence="2" id="KW-0812">Transmembrane</keyword>
<dbReference type="InterPro" id="IPR036869">
    <property type="entry name" value="J_dom_sf"/>
</dbReference>
<dbReference type="STRING" id="35608.A0A2U1KCA2"/>
<name>A0A2U1KCA2_ARTAN</name>
<dbReference type="GO" id="GO:0030150">
    <property type="term" value="P:protein import into mitochondrial matrix"/>
    <property type="evidence" value="ECO:0007669"/>
    <property type="project" value="TreeGrafter"/>
</dbReference>
<comment type="caution">
    <text evidence="7">The sequence shown here is derived from an EMBL/GenBank/DDBJ whole genome shotgun (WGS) entry which is preliminary data.</text>
</comment>
<dbReference type="AlphaFoldDB" id="A0A2U1KCA2"/>
<evidence type="ECO:0000256" key="2">
    <source>
        <dbReference type="ARBA" id="ARBA00022692"/>
    </source>
</evidence>
<dbReference type="EMBL" id="PKPP01022828">
    <property type="protein sequence ID" value="PWA34374.1"/>
    <property type="molecule type" value="Genomic_DNA"/>
</dbReference>
<evidence type="ECO:0000256" key="3">
    <source>
        <dbReference type="ARBA" id="ARBA00022792"/>
    </source>
</evidence>
<dbReference type="PANTHER" id="PTHR12763:SF28">
    <property type="entry name" value="GEO10507P1-RELATED"/>
    <property type="match status" value="1"/>
</dbReference>
<protein>
    <submittedName>
        <fullName evidence="7">DnaJ domain-containing protein</fullName>
    </submittedName>
</protein>
<keyword evidence="5" id="KW-0496">Mitochondrion</keyword>
<evidence type="ECO:0000313" key="7">
    <source>
        <dbReference type="EMBL" id="PWA34374.1"/>
    </source>
</evidence>
<dbReference type="GO" id="GO:0001405">
    <property type="term" value="C:PAM complex, Tim23 associated import motor"/>
    <property type="evidence" value="ECO:0007669"/>
    <property type="project" value="TreeGrafter"/>
</dbReference>
<keyword evidence="8" id="KW-1185">Reference proteome</keyword>
<evidence type="ECO:0000256" key="4">
    <source>
        <dbReference type="ARBA" id="ARBA00022989"/>
    </source>
</evidence>
<evidence type="ECO:0000256" key="6">
    <source>
        <dbReference type="ARBA" id="ARBA00023136"/>
    </source>
</evidence>
<dbReference type="Gene3D" id="1.10.287.110">
    <property type="entry name" value="DnaJ domain"/>
    <property type="match status" value="1"/>
</dbReference>
<gene>
    <name evidence="7" type="ORF">CTI12_AA620010</name>
</gene>
<reference evidence="7 8" key="1">
    <citation type="journal article" date="2018" name="Mol. Plant">
        <title>The genome of Artemisia annua provides insight into the evolution of Asteraceae family and artemisinin biosynthesis.</title>
        <authorList>
            <person name="Shen Q."/>
            <person name="Zhang L."/>
            <person name="Liao Z."/>
            <person name="Wang S."/>
            <person name="Yan T."/>
            <person name="Shi P."/>
            <person name="Liu M."/>
            <person name="Fu X."/>
            <person name="Pan Q."/>
            <person name="Wang Y."/>
            <person name="Lv Z."/>
            <person name="Lu X."/>
            <person name="Zhang F."/>
            <person name="Jiang W."/>
            <person name="Ma Y."/>
            <person name="Chen M."/>
            <person name="Hao X."/>
            <person name="Li L."/>
            <person name="Tang Y."/>
            <person name="Lv G."/>
            <person name="Zhou Y."/>
            <person name="Sun X."/>
            <person name="Brodelius P.E."/>
            <person name="Rose J.K.C."/>
            <person name="Tang K."/>
        </authorList>
    </citation>
    <scope>NUCLEOTIDE SEQUENCE [LARGE SCALE GENOMIC DNA]</scope>
    <source>
        <strain evidence="8">cv. Huhao1</strain>
        <tissue evidence="7">Leaf</tissue>
    </source>
</reference>
<dbReference type="OrthoDB" id="240298at2759"/>
<evidence type="ECO:0000256" key="5">
    <source>
        <dbReference type="ARBA" id="ARBA00023128"/>
    </source>
</evidence>
<dbReference type="GO" id="GO:0001671">
    <property type="term" value="F:ATPase activator activity"/>
    <property type="evidence" value="ECO:0007669"/>
    <property type="project" value="TreeGrafter"/>
</dbReference>
<organism evidence="7 8">
    <name type="scientific">Artemisia annua</name>
    <name type="common">Sweet wormwood</name>
    <dbReference type="NCBI Taxonomy" id="35608"/>
    <lineage>
        <taxon>Eukaryota</taxon>
        <taxon>Viridiplantae</taxon>
        <taxon>Streptophyta</taxon>
        <taxon>Embryophyta</taxon>
        <taxon>Tracheophyta</taxon>
        <taxon>Spermatophyta</taxon>
        <taxon>Magnoliopsida</taxon>
        <taxon>eudicotyledons</taxon>
        <taxon>Gunneridae</taxon>
        <taxon>Pentapetalae</taxon>
        <taxon>asterids</taxon>
        <taxon>campanulids</taxon>
        <taxon>Asterales</taxon>
        <taxon>Asteraceae</taxon>
        <taxon>Asteroideae</taxon>
        <taxon>Anthemideae</taxon>
        <taxon>Artemisiinae</taxon>
        <taxon>Artemisia</taxon>
    </lineage>
</organism>
<accession>A0A2U1KCA2</accession>